<dbReference type="Pfam" id="PF06985">
    <property type="entry name" value="HET"/>
    <property type="match status" value="1"/>
</dbReference>
<accession>A0A166LWF1</accession>
<keyword evidence="4" id="KW-1185">Reference proteome</keyword>
<reference evidence="3 4" key="1">
    <citation type="submission" date="2015-06" db="EMBL/GenBank/DDBJ databases">
        <title>Survival trade-offs in plant roots during colonization by closely related pathogenic and mutualistic fungi.</title>
        <authorList>
            <person name="Hacquard S."/>
            <person name="Kracher B."/>
            <person name="Hiruma K."/>
            <person name="Weinman A."/>
            <person name="Muench P."/>
            <person name="Garrido Oter R."/>
            <person name="Ver Loren van Themaat E."/>
            <person name="Dallerey J.-F."/>
            <person name="Damm U."/>
            <person name="Henrissat B."/>
            <person name="Lespinet O."/>
            <person name="Thon M."/>
            <person name="Kemen E."/>
            <person name="McHardy A.C."/>
            <person name="Schulze-Lefert P."/>
            <person name="O'Connell R.J."/>
        </authorList>
    </citation>
    <scope>NUCLEOTIDE SEQUENCE [LARGE SCALE GENOMIC DNA]</scope>
    <source>
        <strain evidence="3 4">0861</strain>
    </source>
</reference>
<comment type="caution">
    <text evidence="3">The sequence shown here is derived from an EMBL/GenBank/DDBJ whole genome shotgun (WGS) entry which is preliminary data.</text>
</comment>
<evidence type="ECO:0000259" key="2">
    <source>
        <dbReference type="Pfam" id="PF06985"/>
    </source>
</evidence>
<name>A0A166LWF1_9PEZI</name>
<protein>
    <submittedName>
        <fullName evidence="3">Ankyrin and HET domain protein</fullName>
    </submittedName>
</protein>
<evidence type="ECO:0000313" key="3">
    <source>
        <dbReference type="EMBL" id="KZL64002.1"/>
    </source>
</evidence>
<dbReference type="PANTHER" id="PTHR24148:SF73">
    <property type="entry name" value="HET DOMAIN PROTEIN (AFU_ORTHOLOGUE AFUA_8G01020)"/>
    <property type="match status" value="1"/>
</dbReference>
<sequence>MASYPYRPLNLPHETRILTVNPGKFADDFQCSISHLSITSPKEPYEALSYCWSKGVDRDPGIDPEEDIPWAVHGRDENGNTVSESGKSKWKDLVDHPYQGEHYIRMGGKMPDAPLICDGVEMIVGGELFRALRRIRKEDKAVRIWVDALCINQQDIAERNEHVKIMGQVYAGASHTRVWLGESTQMDFHAVRTMFAISEVFDDLFVKRRVLDHNSTMQDVQWHFYNTGDTQRLDWGLLADMLDRAWVSCLRITGRWSFFLTYRAQFKRAWIVQEIANSRDISVHLGSIEFPWSTMARIILALSEFKLQTIISECKAFKAIGYMEHLRKERVDGSAASSSMSFLTMLEEMRDFKATIPSDKIYGILGLTRYNDGLIVDYAQSPEKVFTDFAVKHLKSGSLDILTHCVDSSKQTTLILPSWVPDWSRPGWTEPFRIRGLKASASGDTKPDVLINEGTGVLLIKGKVVDVVAEVETKRQIPTPNQRGLLNAVTDVTDGTEDLVFPEMAKYGGSIFRSTEEDNTRGNGDDDGTAETKRPINDAEYRLKMTMETMGEHAEKWYRSLVDVAFPDKKATPQLWENLWRTLMCNRTRDNERPGDECATGMDIYYKSILEPKKGLAQILEERTDHQIESHGLSPQEGVTHYMKEKAITEAFVGAHTKWTYNRRFFRTENRRFGWAVEGTRPGDIVVILYGCDYPFVLRYNEQRMATIIGDCYIHGLMNGEGLERNSAFEEAEFMIV</sequence>
<dbReference type="AlphaFoldDB" id="A0A166LWF1"/>
<evidence type="ECO:0000256" key="1">
    <source>
        <dbReference type="SAM" id="MobiDB-lite"/>
    </source>
</evidence>
<dbReference type="InterPro" id="IPR052895">
    <property type="entry name" value="HetReg/Transcr_Mod"/>
</dbReference>
<feature type="compositionally biased region" description="Basic and acidic residues" evidence="1">
    <location>
        <begin position="514"/>
        <end position="533"/>
    </location>
</feature>
<dbReference type="Proteomes" id="UP000076552">
    <property type="component" value="Unassembled WGS sequence"/>
</dbReference>
<dbReference type="EMBL" id="LFIV01000300">
    <property type="protein sequence ID" value="KZL64002.1"/>
    <property type="molecule type" value="Genomic_DNA"/>
</dbReference>
<dbReference type="Pfam" id="PF26639">
    <property type="entry name" value="Het-6_barrel"/>
    <property type="match status" value="1"/>
</dbReference>
<gene>
    <name evidence="3" type="ORF">CT0861_06328</name>
</gene>
<proteinExistence type="predicted"/>
<feature type="region of interest" description="Disordered" evidence="1">
    <location>
        <begin position="512"/>
        <end position="533"/>
    </location>
</feature>
<dbReference type="PANTHER" id="PTHR24148">
    <property type="entry name" value="ANKYRIN REPEAT DOMAIN-CONTAINING PROTEIN 39 HOMOLOG-RELATED"/>
    <property type="match status" value="1"/>
</dbReference>
<organism evidence="3 4">
    <name type="scientific">Colletotrichum tofieldiae</name>
    <dbReference type="NCBI Taxonomy" id="708197"/>
    <lineage>
        <taxon>Eukaryota</taxon>
        <taxon>Fungi</taxon>
        <taxon>Dikarya</taxon>
        <taxon>Ascomycota</taxon>
        <taxon>Pezizomycotina</taxon>
        <taxon>Sordariomycetes</taxon>
        <taxon>Hypocreomycetidae</taxon>
        <taxon>Glomerellales</taxon>
        <taxon>Glomerellaceae</taxon>
        <taxon>Colletotrichum</taxon>
        <taxon>Colletotrichum spaethianum species complex</taxon>
    </lineage>
</organism>
<dbReference type="InterPro" id="IPR010730">
    <property type="entry name" value="HET"/>
</dbReference>
<feature type="domain" description="Heterokaryon incompatibility" evidence="2">
    <location>
        <begin position="121"/>
        <end position="274"/>
    </location>
</feature>
<evidence type="ECO:0000313" key="4">
    <source>
        <dbReference type="Proteomes" id="UP000076552"/>
    </source>
</evidence>